<dbReference type="Proteomes" id="UP000264702">
    <property type="component" value="Unassembled WGS sequence"/>
</dbReference>
<evidence type="ECO:0000313" key="2">
    <source>
        <dbReference type="Proteomes" id="UP000264702"/>
    </source>
</evidence>
<evidence type="ECO:0000313" key="1">
    <source>
        <dbReference type="EMBL" id="RFU18688.1"/>
    </source>
</evidence>
<keyword evidence="2" id="KW-1185">Reference proteome</keyword>
<dbReference type="RefSeq" id="WP_117297983.1">
    <property type="nucleotide sequence ID" value="NZ_QVQT02000001.1"/>
</dbReference>
<dbReference type="OrthoDB" id="114578at2"/>
<comment type="caution">
    <text evidence="1">The sequence shown here is derived from an EMBL/GenBank/DDBJ whole genome shotgun (WGS) entry which is preliminary data.</text>
</comment>
<reference evidence="1 2" key="1">
    <citation type="submission" date="2018-08" db="EMBL/GenBank/DDBJ databases">
        <title>Acidipila sp. 4G-K13, an acidobacterium isolated from forest soil.</title>
        <authorList>
            <person name="Gao Z.-H."/>
            <person name="Qiu L.-H."/>
        </authorList>
    </citation>
    <scope>NUCLEOTIDE SEQUENCE [LARGE SCALE GENOMIC DNA]</scope>
    <source>
        <strain evidence="1 2">4G-K13</strain>
    </source>
</reference>
<accession>A0A372IUU4</accession>
<gene>
    <name evidence="1" type="ORF">D0Y96_00970</name>
</gene>
<sequence length="207" mass="23528">MADQIYLSLWYPNFRLIALPAALEKVMEQFTAVGGSARVRAAAAYPISWNESPVYQRVYDDAREEDDEAASPRQAIQAATEMLHEDFAYEFELTWELWVPEEASGMDPIWKREPRVVRVVGFGPEFDEGSFEQNGQIRVDFGTDTPFLYEEVHLDPDSALHVKQNVQLLVDFTNAVQKHGGIATRLLWSESGESLAQKLIARLQHVN</sequence>
<proteinExistence type="predicted"/>
<dbReference type="AlphaFoldDB" id="A0A372IUU4"/>
<dbReference type="EMBL" id="QVQT01000001">
    <property type="protein sequence ID" value="RFU18688.1"/>
    <property type="molecule type" value="Genomic_DNA"/>
</dbReference>
<organism evidence="1 2">
    <name type="scientific">Paracidobacterium acidisoli</name>
    <dbReference type="NCBI Taxonomy" id="2303751"/>
    <lineage>
        <taxon>Bacteria</taxon>
        <taxon>Pseudomonadati</taxon>
        <taxon>Acidobacteriota</taxon>
        <taxon>Terriglobia</taxon>
        <taxon>Terriglobales</taxon>
        <taxon>Acidobacteriaceae</taxon>
        <taxon>Paracidobacterium</taxon>
    </lineage>
</organism>
<name>A0A372IUU4_9BACT</name>
<protein>
    <submittedName>
        <fullName evidence="1">Uncharacterized protein</fullName>
    </submittedName>
</protein>